<protein>
    <submittedName>
        <fullName evidence="4">RBAM_031210</fullName>
        <ecNumber evidence="4">2.1.2.1</ecNumber>
    </submittedName>
</protein>
<keyword evidence="2 3" id="KW-0663">Pyridoxal phosphate</keyword>
<feature type="active site" description="Proton acceptor" evidence="1">
    <location>
        <position position="188"/>
    </location>
</feature>
<sequence length="418" mass="46931">MKDKSTNFHFPKNPEEVKYPIYPGQFSVRSRLRAVKHLLWAEQSGLTEKLEKRYGKGVVLTSSGSAALVLALTYSGAGRGKEVIFSSFSCPNVIDAVLQSGAAPVFAQLDEHLSLSFEDVKKKATRQTCAIILTHVYGRRENTAIIDWAKENGIVVIDDAAQAMFTKQSDTFAGGLGDFGVLSFGPSKPLASIGGGALIAPKELLQQNANPPMERRSQVTADYRFYIRNQRIQAVMKRKRHHPISYLYRKAGVMPSMKATKLEALPDKPAVVPVLRMHPAREAIIDDQLSRMDQLVTASLQNVEAAGEIFAKAEETYGIRMIQPQEGEHLNYLTIVFPRDEERYGCSVYLAERGIQTCWNYLPLERIPIYETYAGDGEEDPLWKRVLSLPFKPPLRQEQIRYIAESVLSYCEQKNKTE</sequence>
<keyword evidence="4" id="KW-0808">Transferase</keyword>
<accession>A0A9P1JJY5</accession>
<evidence type="ECO:0000313" key="5">
    <source>
        <dbReference type="Proteomes" id="UP000006562"/>
    </source>
</evidence>
<proteinExistence type="inferred from homology"/>
<dbReference type="Gene3D" id="3.90.1150.10">
    <property type="entry name" value="Aspartate Aminotransferase, domain 1"/>
    <property type="match status" value="1"/>
</dbReference>
<name>A0A9P1JJY5_BACAS</name>
<dbReference type="EMBL" id="FN597644">
    <property type="protein sequence ID" value="CBI44373.1"/>
    <property type="molecule type" value="Genomic_DNA"/>
</dbReference>
<dbReference type="EC" id="2.1.2.1" evidence="4"/>
<dbReference type="InterPro" id="IPR015424">
    <property type="entry name" value="PyrdxlP-dep_Trfase"/>
</dbReference>
<keyword evidence="5" id="KW-1185">Reference proteome</keyword>
<dbReference type="GO" id="GO:0000271">
    <property type="term" value="P:polysaccharide biosynthetic process"/>
    <property type="evidence" value="ECO:0007669"/>
    <property type="project" value="TreeGrafter"/>
</dbReference>
<dbReference type="GO" id="GO:0004372">
    <property type="term" value="F:glycine hydroxymethyltransferase activity"/>
    <property type="evidence" value="ECO:0007669"/>
    <property type="project" value="UniProtKB-EC"/>
</dbReference>
<dbReference type="GO" id="GO:0008483">
    <property type="term" value="F:transaminase activity"/>
    <property type="evidence" value="ECO:0007669"/>
    <property type="project" value="TreeGrafter"/>
</dbReference>
<dbReference type="KEGG" id="bao:BAMF_3247"/>
<dbReference type="AlphaFoldDB" id="A0A9P1JJY5"/>
<evidence type="ECO:0000256" key="3">
    <source>
        <dbReference type="RuleBase" id="RU004508"/>
    </source>
</evidence>
<evidence type="ECO:0000256" key="2">
    <source>
        <dbReference type="PIRSR" id="PIRSR000390-2"/>
    </source>
</evidence>
<organism evidence="4 5">
    <name type="scientific">Bacillus amyloliquefaciens (strain ATCC 23350 / DSM 7 / BCRC 11601 / CCUG 28519 / NBRC 15535 / NRRL B-14393 / F)</name>
    <dbReference type="NCBI Taxonomy" id="692420"/>
    <lineage>
        <taxon>Bacteria</taxon>
        <taxon>Bacillati</taxon>
        <taxon>Bacillota</taxon>
        <taxon>Bacilli</taxon>
        <taxon>Bacillales</taxon>
        <taxon>Bacillaceae</taxon>
        <taxon>Bacillus</taxon>
        <taxon>Bacillus amyloliquefaciens group</taxon>
    </lineage>
</organism>
<dbReference type="PANTHER" id="PTHR30244:SF34">
    <property type="entry name" value="DTDP-4-AMINO-4,6-DIDEOXYGALACTOSE TRANSAMINASE"/>
    <property type="match status" value="1"/>
</dbReference>
<reference evidence="5" key="2">
    <citation type="journal article" date="2011" name="J. Biotechnol.">
        <title>Genome sequence of B. amyloliquefaciens type strain DSM7(T) reveals differences to plant-associated B. amyloliquefaciens FZB42.</title>
        <authorList>
            <person name="Ruckert C."/>
            <person name="Blom J."/>
            <person name="Chen X."/>
            <person name="Reva O."/>
            <person name="Borriss R."/>
        </authorList>
    </citation>
    <scope>NUCLEOTIDE SEQUENCE [LARGE SCALE GENOMIC DNA]</scope>
    <source>
        <strain evidence="5">DSM 7</strain>
    </source>
</reference>
<dbReference type="GO" id="GO:0030170">
    <property type="term" value="F:pyridoxal phosphate binding"/>
    <property type="evidence" value="ECO:0007669"/>
    <property type="project" value="TreeGrafter"/>
</dbReference>
<dbReference type="InterPro" id="IPR015421">
    <property type="entry name" value="PyrdxlP-dep_Trfase_major"/>
</dbReference>
<feature type="modified residue" description="N6-(pyridoxal phosphate)lysine" evidence="2">
    <location>
        <position position="188"/>
    </location>
</feature>
<dbReference type="Gene3D" id="3.40.640.10">
    <property type="entry name" value="Type I PLP-dependent aspartate aminotransferase-like (Major domain)"/>
    <property type="match status" value="1"/>
</dbReference>
<gene>
    <name evidence="4" type="primary">RBAM_031210</name>
    <name evidence="4" type="ordered locus">BAMF_3247</name>
</gene>
<dbReference type="PIRSF" id="PIRSF000390">
    <property type="entry name" value="PLP_StrS"/>
    <property type="match status" value="1"/>
</dbReference>
<dbReference type="Pfam" id="PF01041">
    <property type="entry name" value="DegT_DnrJ_EryC1"/>
    <property type="match status" value="1"/>
</dbReference>
<dbReference type="Proteomes" id="UP000006562">
    <property type="component" value="Chromosome"/>
</dbReference>
<comment type="similarity">
    <text evidence="3">Belongs to the DegT/DnrJ/EryC1 family.</text>
</comment>
<reference evidence="4 5" key="1">
    <citation type="journal article" date="2011" name="Int. J. Syst. Evol. Microbiol.">
        <title>Relationship of Bacillus amyloliquefaciens clades associated with strains DSM 7T and FZB42T: a proposal for Bacillus amyloliquefaciens subsp. amyloliquefaciens subsp. nov. and Bacillus amyloliquefaciens subsp. plantarum subsp. nov. based on complete genome sequence comparisons.</title>
        <authorList>
            <person name="Borriss R."/>
            <person name="Chen X.H."/>
            <person name="Rueckert C."/>
            <person name="Blom J."/>
            <person name="Becker A."/>
            <person name="Baumgarth B."/>
            <person name="Fan B."/>
            <person name="Pukall R."/>
            <person name="Schumann P."/>
            <person name="Sproer C."/>
            <person name="Junge H."/>
            <person name="Vater J."/>
            <person name="Puhler A."/>
            <person name="Klenk H.P."/>
        </authorList>
    </citation>
    <scope>NUCLEOTIDE SEQUENCE [LARGE SCALE GENOMIC DNA]</scope>
    <source>
        <strain evidence="5">DSM 7</strain>
    </source>
</reference>
<dbReference type="SUPFAM" id="SSF53383">
    <property type="entry name" value="PLP-dependent transferases"/>
    <property type="match status" value="1"/>
</dbReference>
<dbReference type="PANTHER" id="PTHR30244">
    <property type="entry name" value="TRANSAMINASE"/>
    <property type="match status" value="1"/>
</dbReference>
<dbReference type="RefSeq" id="WP_013353655.1">
    <property type="nucleotide sequence ID" value="NC_014551.1"/>
</dbReference>
<evidence type="ECO:0000256" key="1">
    <source>
        <dbReference type="PIRSR" id="PIRSR000390-1"/>
    </source>
</evidence>
<dbReference type="InterPro" id="IPR015422">
    <property type="entry name" value="PyrdxlP-dep_Trfase_small"/>
</dbReference>
<dbReference type="InterPro" id="IPR000653">
    <property type="entry name" value="DegT/StrS_aminotransferase"/>
</dbReference>
<evidence type="ECO:0000313" key="4">
    <source>
        <dbReference type="EMBL" id="CBI44373.1"/>
    </source>
</evidence>